<dbReference type="InterPro" id="IPR016186">
    <property type="entry name" value="C-type_lectin-like/link_sf"/>
</dbReference>
<organism evidence="3 4">
    <name type="scientific">Sander lucioperca</name>
    <name type="common">Pike-perch</name>
    <name type="synonym">Perca lucioperca</name>
    <dbReference type="NCBI Taxonomy" id="283035"/>
    <lineage>
        <taxon>Eukaryota</taxon>
        <taxon>Metazoa</taxon>
        <taxon>Chordata</taxon>
        <taxon>Craniata</taxon>
        <taxon>Vertebrata</taxon>
        <taxon>Euteleostomi</taxon>
        <taxon>Actinopterygii</taxon>
        <taxon>Neopterygii</taxon>
        <taxon>Teleostei</taxon>
        <taxon>Neoteleostei</taxon>
        <taxon>Acanthomorphata</taxon>
        <taxon>Eupercaria</taxon>
        <taxon>Perciformes</taxon>
        <taxon>Percoidei</taxon>
        <taxon>Percidae</taxon>
        <taxon>Luciopercinae</taxon>
        <taxon>Sander</taxon>
    </lineage>
</organism>
<dbReference type="InterPro" id="IPR001304">
    <property type="entry name" value="C-type_lectin-like"/>
</dbReference>
<dbReference type="PROSITE" id="PS50041">
    <property type="entry name" value="C_TYPE_LECTIN_2"/>
    <property type="match status" value="1"/>
</dbReference>
<reference evidence="3" key="2">
    <citation type="submission" date="2025-09" db="UniProtKB">
        <authorList>
            <consortium name="Ensembl"/>
        </authorList>
    </citation>
    <scope>IDENTIFICATION</scope>
</reference>
<accession>A0A8C9YQZ5</accession>
<dbReference type="InterPro" id="IPR016187">
    <property type="entry name" value="CTDL_fold"/>
</dbReference>
<dbReference type="PROSITE" id="PS00615">
    <property type="entry name" value="C_TYPE_LECTIN_1"/>
    <property type="match status" value="1"/>
</dbReference>
<evidence type="ECO:0000256" key="1">
    <source>
        <dbReference type="ARBA" id="ARBA00023157"/>
    </source>
</evidence>
<evidence type="ECO:0000313" key="4">
    <source>
        <dbReference type="Proteomes" id="UP000694568"/>
    </source>
</evidence>
<evidence type="ECO:0000313" key="3">
    <source>
        <dbReference type="Ensembl" id="ENSSLUP00000028864.1"/>
    </source>
</evidence>
<dbReference type="Gene3D" id="3.10.100.10">
    <property type="entry name" value="Mannose-Binding Protein A, subunit A"/>
    <property type="match status" value="1"/>
</dbReference>
<keyword evidence="1" id="KW-1015">Disulfide bond</keyword>
<dbReference type="SUPFAM" id="SSF56436">
    <property type="entry name" value="C-type lectin-like"/>
    <property type="match status" value="1"/>
</dbReference>
<sequence length="145" mass="16499">MLFTYTILSCFTSFCKLPLDSLFLSALLPLSLGFSRKYQYVNLLKTWKEAQSYCRENFADMATIETVEDGASVRKILLQSTYTWTWIGLYLDLRGWKWSDQSKASFRMWMSGEPNGGAGEPCAVGSVNGWNDVRCIDKRPFICSG</sequence>
<dbReference type="InterPro" id="IPR018378">
    <property type="entry name" value="C-type_lectin_CS"/>
</dbReference>
<dbReference type="Proteomes" id="UP000694568">
    <property type="component" value="Unplaced"/>
</dbReference>
<keyword evidence="4" id="KW-1185">Reference proteome</keyword>
<dbReference type="Pfam" id="PF00059">
    <property type="entry name" value="Lectin_C"/>
    <property type="match status" value="1"/>
</dbReference>
<feature type="domain" description="C-type lectin" evidence="2">
    <location>
        <begin position="38"/>
        <end position="144"/>
    </location>
</feature>
<dbReference type="GeneTree" id="ENSGT00940000163911"/>
<reference evidence="3" key="1">
    <citation type="submission" date="2025-08" db="UniProtKB">
        <authorList>
            <consortium name="Ensembl"/>
        </authorList>
    </citation>
    <scope>IDENTIFICATION</scope>
</reference>
<dbReference type="Ensembl" id="ENSSLUT00000029791.1">
    <property type="protein sequence ID" value="ENSSLUP00000028864.1"/>
    <property type="gene ID" value="ENSSLUG00000013023.1"/>
</dbReference>
<evidence type="ECO:0000259" key="2">
    <source>
        <dbReference type="PROSITE" id="PS50041"/>
    </source>
</evidence>
<dbReference type="PANTHER" id="PTHR45784">
    <property type="entry name" value="C-TYPE LECTIN DOMAIN FAMILY 20 MEMBER A-RELATED"/>
    <property type="match status" value="1"/>
</dbReference>
<protein>
    <recommendedName>
        <fullName evidence="2">C-type lectin domain-containing protein</fullName>
    </recommendedName>
</protein>
<proteinExistence type="predicted"/>
<dbReference type="AlphaFoldDB" id="A0A8C9YQZ5"/>
<name>A0A8C9YQZ5_SANLU</name>
<dbReference type="SMART" id="SM00034">
    <property type="entry name" value="CLECT"/>
    <property type="match status" value="1"/>
</dbReference>
<dbReference type="PANTHER" id="PTHR45784:SF3">
    <property type="entry name" value="C-TYPE LECTIN DOMAIN FAMILY 4 MEMBER K-LIKE-RELATED"/>
    <property type="match status" value="1"/>
</dbReference>